<gene>
    <name evidence="1" type="ORF">Adt_09027</name>
</gene>
<proteinExistence type="predicted"/>
<keyword evidence="2" id="KW-1185">Reference proteome</keyword>
<dbReference type="Proteomes" id="UP001604336">
    <property type="component" value="Unassembled WGS sequence"/>
</dbReference>
<name>A0ABD1UGV6_9LAMI</name>
<reference evidence="2" key="1">
    <citation type="submission" date="2024-07" db="EMBL/GenBank/DDBJ databases">
        <title>Two chromosome-level genome assemblies of Korean endemic species Abeliophyllum distichum and Forsythia ovata (Oleaceae).</title>
        <authorList>
            <person name="Jang H."/>
        </authorList>
    </citation>
    <scope>NUCLEOTIDE SEQUENCE [LARGE SCALE GENOMIC DNA]</scope>
</reference>
<evidence type="ECO:0000313" key="2">
    <source>
        <dbReference type="Proteomes" id="UP001604336"/>
    </source>
</evidence>
<organism evidence="1 2">
    <name type="scientific">Abeliophyllum distichum</name>
    <dbReference type="NCBI Taxonomy" id="126358"/>
    <lineage>
        <taxon>Eukaryota</taxon>
        <taxon>Viridiplantae</taxon>
        <taxon>Streptophyta</taxon>
        <taxon>Embryophyta</taxon>
        <taxon>Tracheophyta</taxon>
        <taxon>Spermatophyta</taxon>
        <taxon>Magnoliopsida</taxon>
        <taxon>eudicotyledons</taxon>
        <taxon>Gunneridae</taxon>
        <taxon>Pentapetalae</taxon>
        <taxon>asterids</taxon>
        <taxon>lamiids</taxon>
        <taxon>Lamiales</taxon>
        <taxon>Oleaceae</taxon>
        <taxon>Forsythieae</taxon>
        <taxon>Abeliophyllum</taxon>
    </lineage>
</organism>
<dbReference type="EMBL" id="JBFOLK010000003">
    <property type="protein sequence ID" value="KAL2523973.1"/>
    <property type="molecule type" value="Genomic_DNA"/>
</dbReference>
<dbReference type="AlphaFoldDB" id="A0ABD1UGV6"/>
<protein>
    <submittedName>
        <fullName evidence="1">Uncharacterized protein</fullName>
    </submittedName>
</protein>
<comment type="caution">
    <text evidence="1">The sequence shown here is derived from an EMBL/GenBank/DDBJ whole genome shotgun (WGS) entry which is preliminary data.</text>
</comment>
<evidence type="ECO:0000313" key="1">
    <source>
        <dbReference type="EMBL" id="KAL2523973.1"/>
    </source>
</evidence>
<accession>A0ABD1UGV6</accession>
<sequence length="109" mass="12999">MTRARNNSITTTKPSLKAWWFRFLDSKLHILKWLTCSQNFEGKSSSTYIQQVIEDYDNRNIVLSYLSLDSKSSCYNITTINSRTRKSNLFRHFYRTGDAEERVYRLEKN</sequence>